<dbReference type="RefSeq" id="WP_272637381.1">
    <property type="nucleotide sequence ID" value="NZ_JAZDDF010000014.1"/>
</dbReference>
<dbReference type="Proteomes" id="UP001343698">
    <property type="component" value="Unassembled WGS sequence"/>
</dbReference>
<organism evidence="2 3">
    <name type="scientific">Maribacter flavus</name>
    <dbReference type="NCBI Taxonomy" id="1658664"/>
    <lineage>
        <taxon>Bacteria</taxon>
        <taxon>Pseudomonadati</taxon>
        <taxon>Bacteroidota</taxon>
        <taxon>Flavobacteriia</taxon>
        <taxon>Flavobacteriales</taxon>
        <taxon>Flavobacteriaceae</taxon>
        <taxon>Maribacter</taxon>
    </lineage>
</organism>
<dbReference type="EMBL" id="JAZDDF010000014">
    <property type="protein sequence ID" value="MEE1974189.1"/>
    <property type="molecule type" value="Genomic_DNA"/>
</dbReference>
<keyword evidence="1" id="KW-0812">Transmembrane</keyword>
<keyword evidence="3" id="KW-1185">Reference proteome</keyword>
<dbReference type="InterPro" id="IPR045749">
    <property type="entry name" value="DUF6090"/>
</dbReference>
<accession>A0ABU7IMU0</accession>
<evidence type="ECO:0000313" key="2">
    <source>
        <dbReference type="EMBL" id="MEE1974189.1"/>
    </source>
</evidence>
<comment type="caution">
    <text evidence="2">The sequence shown here is derived from an EMBL/GenBank/DDBJ whole genome shotgun (WGS) entry which is preliminary data.</text>
</comment>
<keyword evidence="1" id="KW-1133">Transmembrane helix</keyword>
<protein>
    <submittedName>
        <fullName evidence="2">DUF6090 family protein</fullName>
    </submittedName>
</protein>
<reference evidence="2 3" key="1">
    <citation type="submission" date="2024-01" db="EMBL/GenBank/DDBJ databases">
        <title>Maribacter spp. originated from different algae showed divergent polysaccharides utilization ability.</title>
        <authorList>
            <person name="Wang H."/>
            <person name="Wu Y."/>
        </authorList>
    </citation>
    <scope>NUCLEOTIDE SEQUENCE [LARGE SCALE GENOMIC DNA]</scope>
    <source>
        <strain evidence="2 3">KPT27_14</strain>
    </source>
</reference>
<dbReference type="Pfam" id="PF19578">
    <property type="entry name" value="DUF6090"/>
    <property type="match status" value="1"/>
</dbReference>
<proteinExistence type="predicted"/>
<name>A0ABU7IMU0_9FLAO</name>
<evidence type="ECO:0000256" key="1">
    <source>
        <dbReference type="SAM" id="Phobius"/>
    </source>
</evidence>
<feature type="transmembrane region" description="Helical" evidence="1">
    <location>
        <begin position="21"/>
        <end position="42"/>
    </location>
</feature>
<gene>
    <name evidence="2" type="ORF">V1H85_17155</name>
</gene>
<keyword evidence="1" id="KW-0472">Membrane</keyword>
<evidence type="ECO:0000313" key="3">
    <source>
        <dbReference type="Proteomes" id="UP001343698"/>
    </source>
</evidence>
<sequence>MIKFFRKIRQELISENKFSKYLIYAIGEIILVVIGILIALGINNWNEGNKKDTEEREYLTNLLAEFETNQEELKRINAYHRFVKLKTKELSDLINPNPKDISPSKLDTLMWAVAFIPEFKALNSMISSEKLELINDYQLKNEIANWRLTYELYSYSLKITYNQFNSHIYPFMTKNYQLKNFKHSLLQGDESYFSVNQKSILSNPVFENQVKLRNINAEMIYERATKLIDIQESIINDIERKLEK</sequence>